<proteinExistence type="predicted"/>
<dbReference type="SUPFAM" id="SSF56529">
    <property type="entry name" value="FAH"/>
    <property type="match status" value="1"/>
</dbReference>
<dbReference type="GO" id="GO:0005737">
    <property type="term" value="C:cytoplasm"/>
    <property type="evidence" value="ECO:0007669"/>
    <property type="project" value="TreeGrafter"/>
</dbReference>
<dbReference type="Gene3D" id="3.90.850.10">
    <property type="entry name" value="Fumarylacetoacetase-like, C-terminal domain"/>
    <property type="match status" value="1"/>
</dbReference>
<evidence type="ECO:0008006" key="3">
    <source>
        <dbReference type="Google" id="ProtNLM"/>
    </source>
</evidence>
<dbReference type="OrthoDB" id="9792137at2"/>
<dbReference type="AlphaFoldDB" id="A0A290S9P2"/>
<dbReference type="RefSeq" id="WP_010553056.1">
    <property type="nucleotide sequence ID" value="NZ_CP011026.1"/>
</dbReference>
<dbReference type="Proteomes" id="UP000016505">
    <property type="component" value="Chromosome II"/>
</dbReference>
<accession>A0A290S9P2</accession>
<protein>
    <recommendedName>
        <fullName evidence="3">2-keto-4-pentenoate hydratase</fullName>
    </recommendedName>
</protein>
<organism evidence="1 2">
    <name type="scientific">Pseudoalteromonas arctica A 37-1-2</name>
    <dbReference type="NCBI Taxonomy" id="1117313"/>
    <lineage>
        <taxon>Bacteria</taxon>
        <taxon>Pseudomonadati</taxon>
        <taxon>Pseudomonadota</taxon>
        <taxon>Gammaproteobacteria</taxon>
        <taxon>Alteromonadales</taxon>
        <taxon>Pseudoalteromonadaceae</taxon>
        <taxon>Pseudoalteromonas</taxon>
    </lineage>
</organism>
<dbReference type="PANTHER" id="PTHR30143:SF0">
    <property type="entry name" value="2-KETO-4-PENTENOATE HYDRATASE"/>
    <property type="match status" value="1"/>
</dbReference>
<dbReference type="InterPro" id="IPR036663">
    <property type="entry name" value="Fumarylacetoacetase_C_sf"/>
</dbReference>
<gene>
    <name evidence="1" type="ORF">PARC_b0601</name>
</gene>
<sequence>MNNSIQLKLIATHLLAQREENPARSNFPKELVLDSTDDAIEVQKLMIYLNDQTVYGWKCMLPLDDGSIILAPLLHAPIKQAENCPLYTTNNKALIEPEIAFILQSDLPSNKTYTNEDVDTAFASAHLALELIQKRFDEDTPSTHIEKLADGLSNQGVYLGPQIDKAKAYKASTVNINVKQTELELNLAGVHPAELAQLPLYWAVNYLSAKGINLKAGQVFITGSYCGVVELNTDQLTTFSYEDLGSVSTTFLSK</sequence>
<evidence type="ECO:0000313" key="2">
    <source>
        <dbReference type="Proteomes" id="UP000016505"/>
    </source>
</evidence>
<reference evidence="1 2" key="1">
    <citation type="journal article" date="2012" name="J. Bacteriol.">
        <title>Genome sequences of type strains of seven species of the marine bacterium Pseudoalteromonas.</title>
        <authorList>
            <person name="Xie B.B."/>
            <person name="Shu Y.L."/>
            <person name="Qin Q.L."/>
            <person name="Rong J.C."/>
            <person name="Zhang X.Y."/>
            <person name="Chen X.L."/>
            <person name="Shi M."/>
            <person name="He H.L."/>
            <person name="Zhou B.C."/>
            <person name="Zhang Y.Z."/>
        </authorList>
    </citation>
    <scope>NUCLEOTIDE SEQUENCE [LARGE SCALE GENOMIC DNA]</scope>
    <source>
        <strain evidence="1 2">A 37-1-2</strain>
    </source>
</reference>
<dbReference type="InterPro" id="IPR050772">
    <property type="entry name" value="Hydratase-Decarb/MhpD_sf"/>
</dbReference>
<dbReference type="KEGG" id="part:PARC_b0601"/>
<dbReference type="EMBL" id="CP011026">
    <property type="protein sequence ID" value="ATC88782.1"/>
    <property type="molecule type" value="Genomic_DNA"/>
</dbReference>
<evidence type="ECO:0000313" key="1">
    <source>
        <dbReference type="EMBL" id="ATC88782.1"/>
    </source>
</evidence>
<name>A0A290S9P2_9GAMM</name>
<dbReference type="GO" id="GO:0008684">
    <property type="term" value="F:2-oxopent-4-enoate hydratase activity"/>
    <property type="evidence" value="ECO:0007669"/>
    <property type="project" value="TreeGrafter"/>
</dbReference>
<dbReference type="PANTHER" id="PTHR30143">
    <property type="entry name" value="ACID HYDRATASE"/>
    <property type="match status" value="1"/>
</dbReference>